<dbReference type="Proteomes" id="UP000314982">
    <property type="component" value="Unassembled WGS sequence"/>
</dbReference>
<dbReference type="Pfam" id="PF06008">
    <property type="entry name" value="Laminin_I"/>
    <property type="match status" value="1"/>
</dbReference>
<dbReference type="Ensembl" id="ENSHHUT00000084956.1">
    <property type="protein sequence ID" value="ENSHHUP00000082351.1"/>
    <property type="gene ID" value="ENSHHUG00000047860.1"/>
</dbReference>
<reference evidence="3" key="3">
    <citation type="submission" date="2025-09" db="UniProtKB">
        <authorList>
            <consortium name="Ensembl"/>
        </authorList>
    </citation>
    <scope>IDENTIFICATION</scope>
</reference>
<feature type="domain" description="Laminin alpha" evidence="2">
    <location>
        <begin position="31"/>
        <end position="290"/>
    </location>
</feature>
<dbReference type="SUPFAM" id="SSF57997">
    <property type="entry name" value="Tropomyosin"/>
    <property type="match status" value="1"/>
</dbReference>
<evidence type="ECO:0000256" key="1">
    <source>
        <dbReference type="SAM" id="Coils"/>
    </source>
</evidence>
<sequence length="490" mass="54783">MTCEPCDSCVVVLLKDLDSMNDNFGTVAHQLTNLNASSIAWAQLHNLSRSMNDIANAIENYNSTLDESSNRVDMLEGEFININSDINDLEGKVVATADKASTLEDSGTNTHQRAQDLLSHIKSILGEVEDLMLQANGTGLNETEVEQEEEDLSEKIQQVEAMLREMRFRSCVGKKKIADRELSEAEKLLDKVKDQLVSRVVENEGLEKDVRERLGKFHDQLMDLRDALNQAVNNTAVASDTNAVNEKRLEDCQQQVDELNVKNKEVEDLLQVAEDNVATVNDMLSMLHDSKEDYERLAAQLDGSRMPLTEKVQKFSLSVSKIPLVEAAEKHAELLNELAMNLSSVISNTNKDGFIQRAVNASRAYADIIDAVRAAEIAANQAAMDAMASVQNQDLGQTANALRKHSIELVNQAVKLQEDLSNDLKPRLQEAKTRLDEARDKQDTQLNDLEMVQSSLNFSRGKARDEREIYCEKQCIYTHMCCTQTNVNHT</sequence>
<keyword evidence="1" id="KW-0175">Coiled coil</keyword>
<evidence type="ECO:0000313" key="3">
    <source>
        <dbReference type="Ensembl" id="ENSHHUP00000082351.1"/>
    </source>
</evidence>
<protein>
    <recommendedName>
        <fullName evidence="2">Laminin alpha domain-containing protein</fullName>
    </recommendedName>
</protein>
<feature type="coiled-coil region" evidence="1">
    <location>
        <begin position="51"/>
        <end position="78"/>
    </location>
</feature>
<name>A0A4W5QX89_9TELE</name>
<dbReference type="STRING" id="62062.ENSHHUP00000082351"/>
<accession>A0A4W5QX89</accession>
<reference evidence="4" key="1">
    <citation type="submission" date="2018-06" db="EMBL/GenBank/DDBJ databases">
        <title>Genome assembly of Danube salmon.</title>
        <authorList>
            <person name="Macqueen D.J."/>
            <person name="Gundappa M.K."/>
        </authorList>
    </citation>
    <scope>NUCLEOTIDE SEQUENCE [LARGE SCALE GENOMIC DNA]</scope>
</reference>
<dbReference type="GO" id="GO:0005102">
    <property type="term" value="F:signaling receptor binding"/>
    <property type="evidence" value="ECO:0007669"/>
    <property type="project" value="InterPro"/>
</dbReference>
<keyword evidence="4" id="KW-1185">Reference proteome</keyword>
<evidence type="ECO:0000259" key="2">
    <source>
        <dbReference type="Pfam" id="PF06008"/>
    </source>
</evidence>
<organism evidence="3 4">
    <name type="scientific">Hucho hucho</name>
    <name type="common">huchen</name>
    <dbReference type="NCBI Taxonomy" id="62062"/>
    <lineage>
        <taxon>Eukaryota</taxon>
        <taxon>Metazoa</taxon>
        <taxon>Chordata</taxon>
        <taxon>Craniata</taxon>
        <taxon>Vertebrata</taxon>
        <taxon>Euteleostomi</taxon>
        <taxon>Actinopterygii</taxon>
        <taxon>Neopterygii</taxon>
        <taxon>Teleostei</taxon>
        <taxon>Protacanthopterygii</taxon>
        <taxon>Salmoniformes</taxon>
        <taxon>Salmonidae</taxon>
        <taxon>Salmoninae</taxon>
        <taxon>Hucho</taxon>
    </lineage>
</organism>
<reference evidence="3" key="2">
    <citation type="submission" date="2025-08" db="UniProtKB">
        <authorList>
            <consortium name="Ensembl"/>
        </authorList>
    </citation>
    <scope>IDENTIFICATION</scope>
</reference>
<dbReference type="AlphaFoldDB" id="A0A4W5QX89"/>
<feature type="coiled-coil region" evidence="1">
    <location>
        <begin position="242"/>
        <end position="283"/>
    </location>
</feature>
<dbReference type="GO" id="GO:0045995">
    <property type="term" value="P:regulation of embryonic development"/>
    <property type="evidence" value="ECO:0007669"/>
    <property type="project" value="InterPro"/>
</dbReference>
<proteinExistence type="predicted"/>
<evidence type="ECO:0000313" key="4">
    <source>
        <dbReference type="Proteomes" id="UP000314982"/>
    </source>
</evidence>
<feature type="coiled-coil region" evidence="1">
    <location>
        <begin position="142"/>
        <end position="195"/>
    </location>
</feature>
<dbReference type="GO" id="GO:0030334">
    <property type="term" value="P:regulation of cell migration"/>
    <property type="evidence" value="ECO:0007669"/>
    <property type="project" value="InterPro"/>
</dbReference>
<dbReference type="GO" id="GO:0030155">
    <property type="term" value="P:regulation of cell adhesion"/>
    <property type="evidence" value="ECO:0007669"/>
    <property type="project" value="InterPro"/>
</dbReference>
<dbReference type="InterPro" id="IPR009254">
    <property type="entry name" value="Laminin_aI"/>
</dbReference>